<dbReference type="InterPro" id="IPR008551">
    <property type="entry name" value="TANGO2"/>
</dbReference>
<dbReference type="Pfam" id="PF05742">
    <property type="entry name" value="TANGO2"/>
    <property type="match status" value="1"/>
</dbReference>
<reference evidence="1" key="1">
    <citation type="journal article" date="2020" name="Stud. Mycol.">
        <title>101 Dothideomycetes genomes: a test case for predicting lifestyles and emergence of pathogens.</title>
        <authorList>
            <person name="Haridas S."/>
            <person name="Albert R."/>
            <person name="Binder M."/>
            <person name="Bloem J."/>
            <person name="Labutti K."/>
            <person name="Salamov A."/>
            <person name="Andreopoulos B."/>
            <person name="Baker S."/>
            <person name="Barry K."/>
            <person name="Bills G."/>
            <person name="Bluhm B."/>
            <person name="Cannon C."/>
            <person name="Castanera R."/>
            <person name="Culley D."/>
            <person name="Daum C."/>
            <person name="Ezra D."/>
            <person name="Gonzalez J."/>
            <person name="Henrissat B."/>
            <person name="Kuo A."/>
            <person name="Liang C."/>
            <person name="Lipzen A."/>
            <person name="Lutzoni F."/>
            <person name="Magnuson J."/>
            <person name="Mondo S."/>
            <person name="Nolan M."/>
            <person name="Ohm R."/>
            <person name="Pangilinan J."/>
            <person name="Park H.-J."/>
            <person name="Ramirez L."/>
            <person name="Alfaro M."/>
            <person name="Sun H."/>
            <person name="Tritt A."/>
            <person name="Yoshinaga Y."/>
            <person name="Zwiers L.-H."/>
            <person name="Turgeon B."/>
            <person name="Goodwin S."/>
            <person name="Spatafora J."/>
            <person name="Crous P."/>
            <person name="Grigoriev I."/>
        </authorList>
    </citation>
    <scope>NUCLEOTIDE SEQUENCE</scope>
    <source>
        <strain evidence="1">ATCC 16933</strain>
    </source>
</reference>
<dbReference type="EMBL" id="MU001698">
    <property type="protein sequence ID" value="KAF2453262.1"/>
    <property type="molecule type" value="Genomic_DNA"/>
</dbReference>
<dbReference type="AlphaFoldDB" id="A0A6A6NPG0"/>
<proteinExistence type="predicted"/>
<protein>
    <submittedName>
        <fullName evidence="1">NRDE protein-domain-containing protein</fullName>
    </submittedName>
</protein>
<evidence type="ECO:0000313" key="2">
    <source>
        <dbReference type="Proteomes" id="UP000799766"/>
    </source>
</evidence>
<dbReference type="GO" id="GO:0007030">
    <property type="term" value="P:Golgi organization"/>
    <property type="evidence" value="ECO:0007669"/>
    <property type="project" value="TreeGrafter"/>
</dbReference>
<gene>
    <name evidence="1" type="ORF">BDY21DRAFT_356184</name>
</gene>
<organism evidence="1 2">
    <name type="scientific">Lineolata rhizophorae</name>
    <dbReference type="NCBI Taxonomy" id="578093"/>
    <lineage>
        <taxon>Eukaryota</taxon>
        <taxon>Fungi</taxon>
        <taxon>Dikarya</taxon>
        <taxon>Ascomycota</taxon>
        <taxon>Pezizomycotina</taxon>
        <taxon>Dothideomycetes</taxon>
        <taxon>Dothideomycetes incertae sedis</taxon>
        <taxon>Lineolatales</taxon>
        <taxon>Lineolataceae</taxon>
        <taxon>Lineolata</taxon>
    </lineage>
</organism>
<dbReference type="PANTHER" id="PTHR17985:SF8">
    <property type="entry name" value="TRANSPORT AND GOLGI ORGANIZATION PROTEIN 2 HOMOLOG"/>
    <property type="match status" value="1"/>
</dbReference>
<dbReference type="GO" id="GO:0005794">
    <property type="term" value="C:Golgi apparatus"/>
    <property type="evidence" value="ECO:0007669"/>
    <property type="project" value="TreeGrafter"/>
</dbReference>
<dbReference type="OrthoDB" id="191601at2759"/>
<accession>A0A6A6NPG0</accession>
<sequence>MCIAIATTAHPDYPLILLNNRDEYLHRPTASADWWPEPDSHVLGGRDMHRPEHGTWLGVTKQGRIAVLTNFREEGVGASVIQGARSRGGIVNAFLKTPPGSHELPEEWARRLVEEGGTKGVGGFSLMFGRLNRRWVDGGVNEMDEKRGRKGLAIVSNRTPDVQGLIWLGETRGETHALSNSHYGDRSWPKTVDGEGRTASAISASVEAKETEDQLLERLFDVLSVNTLPMQREGEDWEIYLNQLRNSIFIPPVGRDELLDKAPDEVAAARARIVLNATSGIYGTQKQSVILIDKQGKLTFVERTLIDESGNAVPKKESERKFAFNIEGW</sequence>
<dbReference type="Proteomes" id="UP000799766">
    <property type="component" value="Unassembled WGS sequence"/>
</dbReference>
<evidence type="ECO:0000313" key="1">
    <source>
        <dbReference type="EMBL" id="KAF2453262.1"/>
    </source>
</evidence>
<keyword evidence="2" id="KW-1185">Reference proteome</keyword>
<dbReference type="GO" id="GO:0009306">
    <property type="term" value="P:protein secretion"/>
    <property type="evidence" value="ECO:0007669"/>
    <property type="project" value="TreeGrafter"/>
</dbReference>
<dbReference type="PANTHER" id="PTHR17985">
    <property type="entry name" value="SER/THR-RICH PROTEIN T10 IN DGCR REGION"/>
    <property type="match status" value="1"/>
</dbReference>
<name>A0A6A6NPG0_9PEZI</name>